<keyword evidence="3 12" id="KW-0328">Glycosyltransferase</keyword>
<name>A0A2G8IWS7_BACPU</name>
<dbReference type="Proteomes" id="UP000230768">
    <property type="component" value="Unassembled WGS sequence"/>
</dbReference>
<evidence type="ECO:0000256" key="8">
    <source>
        <dbReference type="SAM" id="MobiDB-lite"/>
    </source>
</evidence>
<feature type="domain" description="Glycosyltransferase RgtA/B/C/D-like" evidence="10">
    <location>
        <begin position="65"/>
        <end position="223"/>
    </location>
</feature>
<keyword evidence="5 9" id="KW-0812">Transmembrane</keyword>
<dbReference type="AlphaFoldDB" id="A0A2G8IWS7"/>
<evidence type="ECO:0000256" key="1">
    <source>
        <dbReference type="ARBA" id="ARBA00004651"/>
    </source>
</evidence>
<keyword evidence="7 9" id="KW-0472">Membrane</keyword>
<dbReference type="EMBL" id="PEKP01000005">
    <property type="protein sequence ID" value="PIK27934.1"/>
    <property type="molecule type" value="Genomic_DNA"/>
</dbReference>
<feature type="transmembrane region" description="Helical" evidence="9">
    <location>
        <begin position="379"/>
        <end position="399"/>
    </location>
</feature>
<dbReference type="GO" id="GO:0016763">
    <property type="term" value="F:pentosyltransferase activity"/>
    <property type="evidence" value="ECO:0007669"/>
    <property type="project" value="TreeGrafter"/>
</dbReference>
<feature type="transmembrane region" description="Helical" evidence="9">
    <location>
        <begin position="114"/>
        <end position="132"/>
    </location>
</feature>
<feature type="transmembrane region" description="Helical" evidence="9">
    <location>
        <begin position="206"/>
        <end position="226"/>
    </location>
</feature>
<comment type="subcellular location">
    <subcellularLocation>
        <location evidence="1">Cell membrane</location>
        <topology evidence="1">Multi-pass membrane protein</topology>
    </subcellularLocation>
</comment>
<reference evidence="12 13" key="1">
    <citation type="submission" date="2017-11" db="EMBL/GenBank/DDBJ databases">
        <title>Draft genome sequence of Bacillus pumilus 51_5il from lake Gorkoye (Russia: Novosibirsk region).</title>
        <authorList>
            <person name="Shipova A.A."/>
            <person name="Rozanov A.S."/>
            <person name="Bryanskaya A.V."/>
            <person name="Peltek S.E."/>
        </authorList>
    </citation>
    <scope>NUCLEOTIDE SEQUENCE [LARGE SCALE GENOMIC DNA]</scope>
    <source>
        <strain evidence="12 13">51_5il</strain>
    </source>
</reference>
<dbReference type="InterPro" id="IPR050297">
    <property type="entry name" value="LipidA_mod_glycosyltrf_83"/>
</dbReference>
<evidence type="ECO:0000256" key="5">
    <source>
        <dbReference type="ARBA" id="ARBA00022692"/>
    </source>
</evidence>
<feature type="transmembrane region" description="Helical" evidence="9">
    <location>
        <begin position="434"/>
        <end position="455"/>
    </location>
</feature>
<evidence type="ECO:0000256" key="2">
    <source>
        <dbReference type="ARBA" id="ARBA00022475"/>
    </source>
</evidence>
<keyword evidence="4 12" id="KW-0808">Transferase</keyword>
<dbReference type="RefSeq" id="WP_099726360.1">
    <property type="nucleotide sequence ID" value="NZ_PEKP01000005.1"/>
</dbReference>
<dbReference type="GO" id="GO:0009103">
    <property type="term" value="P:lipopolysaccharide biosynthetic process"/>
    <property type="evidence" value="ECO:0007669"/>
    <property type="project" value="UniProtKB-ARBA"/>
</dbReference>
<feature type="domain" description="Putative mannosyltransferase YkcA/B-like C-terminal" evidence="11">
    <location>
        <begin position="573"/>
        <end position="656"/>
    </location>
</feature>
<dbReference type="InterPro" id="IPR038731">
    <property type="entry name" value="RgtA/B/C-like"/>
</dbReference>
<evidence type="ECO:0000256" key="7">
    <source>
        <dbReference type="ARBA" id="ARBA00023136"/>
    </source>
</evidence>
<dbReference type="InterPro" id="IPR056785">
    <property type="entry name" value="YkcA/B-like_C"/>
</dbReference>
<feature type="transmembrane region" description="Helical" evidence="9">
    <location>
        <begin position="467"/>
        <end position="487"/>
    </location>
</feature>
<dbReference type="GO" id="GO:0005886">
    <property type="term" value="C:plasma membrane"/>
    <property type="evidence" value="ECO:0007669"/>
    <property type="project" value="UniProtKB-SubCell"/>
</dbReference>
<keyword evidence="6 9" id="KW-1133">Transmembrane helix</keyword>
<feature type="transmembrane region" description="Helical" evidence="9">
    <location>
        <begin position="89"/>
        <end position="107"/>
    </location>
</feature>
<comment type="caution">
    <text evidence="12">The sequence shown here is derived from an EMBL/GenBank/DDBJ whole genome shotgun (WGS) entry which is preliminary data.</text>
</comment>
<gene>
    <name evidence="12" type="ORF">CTV99_03795</name>
</gene>
<evidence type="ECO:0000256" key="3">
    <source>
        <dbReference type="ARBA" id="ARBA00022676"/>
    </source>
</evidence>
<feature type="region of interest" description="Disordered" evidence="8">
    <location>
        <begin position="260"/>
        <end position="361"/>
    </location>
</feature>
<feature type="region of interest" description="Disordered" evidence="8">
    <location>
        <begin position="663"/>
        <end position="700"/>
    </location>
</feature>
<evidence type="ECO:0000256" key="6">
    <source>
        <dbReference type="ARBA" id="ARBA00022989"/>
    </source>
</evidence>
<protein>
    <submittedName>
        <fullName evidence="12">Mannosyltransferase</fullName>
    </submittedName>
</protein>
<feature type="transmembrane region" description="Helical" evidence="9">
    <location>
        <begin position="493"/>
        <end position="513"/>
    </location>
</feature>
<feature type="compositionally biased region" description="Low complexity" evidence="8">
    <location>
        <begin position="273"/>
        <end position="338"/>
    </location>
</feature>
<evidence type="ECO:0000313" key="13">
    <source>
        <dbReference type="Proteomes" id="UP000230768"/>
    </source>
</evidence>
<feature type="transmembrane region" description="Helical" evidence="9">
    <location>
        <begin position="10"/>
        <end position="28"/>
    </location>
</feature>
<feature type="transmembrane region" description="Helical" evidence="9">
    <location>
        <begin position="183"/>
        <end position="199"/>
    </location>
</feature>
<dbReference type="Pfam" id="PF24878">
    <property type="entry name" value="YkcB_C"/>
    <property type="match status" value="1"/>
</dbReference>
<dbReference type="PANTHER" id="PTHR33908">
    <property type="entry name" value="MANNOSYLTRANSFERASE YKCB-RELATED"/>
    <property type="match status" value="1"/>
</dbReference>
<dbReference type="PANTHER" id="PTHR33908:SF3">
    <property type="entry name" value="UNDECAPRENYL PHOSPHATE-ALPHA-4-AMINO-4-DEOXY-L-ARABINOSE ARABINOSYL TRANSFERASE"/>
    <property type="match status" value="1"/>
</dbReference>
<keyword evidence="2" id="KW-1003">Cell membrane</keyword>
<sequence>MIRRFQKFDIYLFFILILSAVLNIYHIWKDDTVNAYYTAAVTSMMQSFHNFFFASFDPAGYVTVDKPPLAFWLQTISAKIFGLHGWSVILPQALAGIGSVYLIYRLVKPTFGQAAARLAALIMACTPIAVAVSRTNNIDSLLVFILLLATGMMFKAVKQQKVLWAIASFAMIGVGFNTKMLQAYMIVPALILFYIIAYRTAWKKKLLSLMISMIVLLGVSASWSIAVDLTSKDNRPYMGSSQSNSALELAFGYNGLQRLTGQQSGGMGGGSSESGSQPTSQQGDQQNDNDSSTMPQTPSNGNQSSSDSSNQSSGQGQPSMQGPPSSTNGTTPPDMPSGDGSGDGPPNGGGGKMGNGSGMFGTGTKGPLRLFQSELSDQISWLLPFALFGAIGIFLSTAFERRRLNTKQKETLFWLAWLIPVAGFFSVAGFFHHYYLIMLAPPIAVLAGAGWASMTQLFQTGTGFKKWLLPIAILVTTSFEVFILSTFTSTIGFGLSIAVGLIGVGSVLALLLIKGKEKLKQLASLIAILGMLIAPLFWASTPLLYGGNSMLPEAGPQLATSSGIMGSQVNEKLISYLEKNNTGEAFLFGTTDATTASPYIIKTGKAVMALGGFSGSDNILTLSEFKQLVKDGKIKYFYLSGMRGGSSDILNWIQKNGKEVASSKWQNTSTSKTKQQTGSTDSKQSEQPDQSNGRMGGMESGTLYELSVDSFIYQKEENG</sequence>
<organism evidence="12 13">
    <name type="scientific">Bacillus pumilus</name>
    <name type="common">Bacillus mesentericus</name>
    <dbReference type="NCBI Taxonomy" id="1408"/>
    <lineage>
        <taxon>Bacteria</taxon>
        <taxon>Bacillati</taxon>
        <taxon>Bacillota</taxon>
        <taxon>Bacilli</taxon>
        <taxon>Bacillales</taxon>
        <taxon>Bacillaceae</taxon>
        <taxon>Bacillus</taxon>
    </lineage>
</organism>
<evidence type="ECO:0000259" key="11">
    <source>
        <dbReference type="Pfam" id="PF24878"/>
    </source>
</evidence>
<feature type="compositionally biased region" description="Low complexity" evidence="8">
    <location>
        <begin position="663"/>
        <end position="682"/>
    </location>
</feature>
<feature type="transmembrane region" description="Helical" evidence="9">
    <location>
        <begin position="138"/>
        <end position="154"/>
    </location>
</feature>
<evidence type="ECO:0000256" key="4">
    <source>
        <dbReference type="ARBA" id="ARBA00022679"/>
    </source>
</evidence>
<feature type="transmembrane region" description="Helical" evidence="9">
    <location>
        <begin position="411"/>
        <end position="428"/>
    </location>
</feature>
<proteinExistence type="predicted"/>
<dbReference type="GO" id="GO:0010041">
    <property type="term" value="P:response to iron(III) ion"/>
    <property type="evidence" value="ECO:0007669"/>
    <property type="project" value="TreeGrafter"/>
</dbReference>
<feature type="compositionally biased region" description="Gly residues" evidence="8">
    <location>
        <begin position="263"/>
        <end position="272"/>
    </location>
</feature>
<evidence type="ECO:0000256" key="9">
    <source>
        <dbReference type="SAM" id="Phobius"/>
    </source>
</evidence>
<feature type="transmembrane region" description="Helical" evidence="9">
    <location>
        <begin position="525"/>
        <end position="545"/>
    </location>
</feature>
<accession>A0A2G8IWS7</accession>
<evidence type="ECO:0000259" key="10">
    <source>
        <dbReference type="Pfam" id="PF13231"/>
    </source>
</evidence>
<dbReference type="Pfam" id="PF13231">
    <property type="entry name" value="PMT_2"/>
    <property type="match status" value="1"/>
</dbReference>
<feature type="compositionally biased region" description="Gly residues" evidence="8">
    <location>
        <begin position="339"/>
        <end position="361"/>
    </location>
</feature>
<evidence type="ECO:0000313" key="12">
    <source>
        <dbReference type="EMBL" id="PIK27934.1"/>
    </source>
</evidence>